<sequence length="190" mass="21666">MTRLYVAGHMLTRGAQLQRMHERYELEVANPELQFYVPQENKAINDKKANSKDNKLAEKIVKQDTDALFWADTVVIEPLPEACGTMVELGQIKGMKDVAEQVLRILDDNDLSPAEAVEVLYGEMLQHQNRKVYPHFEDIRRVDGITETGDRRSLGINQYVYGVCLDLTDGEGFYEWDNIVSTLSTNKDSN</sequence>
<evidence type="ECO:0008006" key="3">
    <source>
        <dbReference type="Google" id="ProtNLM"/>
    </source>
</evidence>
<evidence type="ECO:0000313" key="1">
    <source>
        <dbReference type="EMBL" id="QDH46527.1"/>
    </source>
</evidence>
<gene>
    <name evidence="1" type="ORF">LAh6_30</name>
</gene>
<accession>A0A513ZZS3</accession>
<protein>
    <recommendedName>
        <fullName evidence="3">Nucleoside 2-deoxyribosyltransferase</fullName>
    </recommendedName>
</protein>
<organism evidence="1 2">
    <name type="scientific">Aeromonas phage LAh_6</name>
    <dbReference type="NCBI Taxonomy" id="2591030"/>
    <lineage>
        <taxon>Viruses</taxon>
        <taxon>Duplodnaviria</taxon>
        <taxon>Heunggongvirae</taxon>
        <taxon>Uroviricota</taxon>
        <taxon>Caudoviricetes</taxon>
        <taxon>Grimontviridae</taxon>
        <taxon>Lahexavirus</taxon>
        <taxon>Lahexavirus LAh6</taxon>
    </lineage>
</organism>
<dbReference type="Gene3D" id="3.40.50.450">
    <property type="match status" value="1"/>
</dbReference>
<dbReference type="EMBL" id="MK838112">
    <property type="protein sequence ID" value="QDH46527.1"/>
    <property type="molecule type" value="Genomic_DNA"/>
</dbReference>
<name>A0A513ZZS3_9CAUD</name>
<keyword evidence="2" id="KW-1185">Reference proteome</keyword>
<dbReference type="Proteomes" id="UP000319466">
    <property type="component" value="Segment"/>
</dbReference>
<proteinExistence type="predicted"/>
<evidence type="ECO:0000313" key="2">
    <source>
        <dbReference type="Proteomes" id="UP000319466"/>
    </source>
</evidence>
<dbReference type="SUPFAM" id="SSF52309">
    <property type="entry name" value="N-(deoxy)ribosyltransferase-like"/>
    <property type="match status" value="1"/>
</dbReference>
<reference evidence="1 2" key="1">
    <citation type="submission" date="2019-04" db="EMBL/GenBank/DDBJ databases">
        <title>Novel bacteriophages capable of disrupting biofilms from clinical strains of Aeromonas hydrophila with intrinsic antibiotic resistance.</title>
        <authorList>
            <person name="Kabwe M."/>
            <person name="Brown T.L."/>
            <person name="Speirs L."/>
            <person name="Ku H."/>
            <person name="Leach M."/>
            <person name="Chan H.T."/>
            <person name="Petrovski S."/>
            <person name="Lock P."/>
            <person name="Tucci J."/>
        </authorList>
    </citation>
    <scope>NUCLEOTIDE SEQUENCE [LARGE SCALE GENOMIC DNA]</scope>
</reference>